<sequence>MSNEVWILGGTGRSARAIAAELLRRGVEPVLVGRDEARLTAASPGGGRVVVAWDVAAMAAEIRGQRPAVVINTIGPFTVTAAPIIEACLPGTHYVDLANDVAAVGVVLDRHEAATAAGRTLVTGAGFGVTATESVVVSLCEGRPQPSHVRVDMIPSLDLEAGRLGEALAGTMLEGLPGVEGGRRFGGRRYRSGRLAPAQLAGEPLDLTLPDGDTVTTASMPLGELIAAQRASGAPSVLSASSEAPSSPVIRAALPIATALLYLAPLRAFAIRRLASVEFKARKRPREFSWGHAVVRWPDGSTAEGWLRVGEAQSFTGAVPAEVAKRLLAGEGKPGAHFPAALFGPSLAESCGGEYVSAHSGHGRR</sequence>
<dbReference type="PANTHER" id="PTHR43781">
    <property type="entry name" value="SACCHAROPINE DEHYDROGENASE"/>
    <property type="match status" value="1"/>
</dbReference>
<reference evidence="1" key="1">
    <citation type="submission" date="2021-01" db="EMBL/GenBank/DDBJ databases">
        <title>Whole genome shotgun sequence of Actinoplanes tereljensis NBRC 105297.</title>
        <authorList>
            <person name="Komaki H."/>
            <person name="Tamura T."/>
        </authorList>
    </citation>
    <scope>NUCLEOTIDE SEQUENCE</scope>
    <source>
        <strain evidence="1">NBRC 105297</strain>
    </source>
</reference>
<dbReference type="Proteomes" id="UP000623608">
    <property type="component" value="Unassembled WGS sequence"/>
</dbReference>
<accession>A0A919TT91</accession>
<dbReference type="PANTHER" id="PTHR43781:SF1">
    <property type="entry name" value="SACCHAROPINE DEHYDROGENASE"/>
    <property type="match status" value="1"/>
</dbReference>
<organism evidence="1 2">
    <name type="scientific">Paractinoplanes tereljensis</name>
    <dbReference type="NCBI Taxonomy" id="571912"/>
    <lineage>
        <taxon>Bacteria</taxon>
        <taxon>Bacillati</taxon>
        <taxon>Actinomycetota</taxon>
        <taxon>Actinomycetes</taxon>
        <taxon>Micromonosporales</taxon>
        <taxon>Micromonosporaceae</taxon>
        <taxon>Paractinoplanes</taxon>
    </lineage>
</organism>
<protein>
    <submittedName>
        <fullName evidence="1">Membrane protein</fullName>
    </submittedName>
</protein>
<proteinExistence type="predicted"/>
<dbReference type="RefSeq" id="WP_203805532.1">
    <property type="nucleotide sequence ID" value="NZ_BOMY01000021.1"/>
</dbReference>
<dbReference type="InterPro" id="IPR036291">
    <property type="entry name" value="NAD(P)-bd_dom_sf"/>
</dbReference>
<dbReference type="EMBL" id="BOMY01000021">
    <property type="protein sequence ID" value="GIF20150.1"/>
    <property type="molecule type" value="Genomic_DNA"/>
</dbReference>
<evidence type="ECO:0000313" key="1">
    <source>
        <dbReference type="EMBL" id="GIF20150.1"/>
    </source>
</evidence>
<keyword evidence="2" id="KW-1185">Reference proteome</keyword>
<dbReference type="Gene3D" id="3.40.50.720">
    <property type="entry name" value="NAD(P)-binding Rossmann-like Domain"/>
    <property type="match status" value="1"/>
</dbReference>
<evidence type="ECO:0000313" key="2">
    <source>
        <dbReference type="Proteomes" id="UP000623608"/>
    </source>
</evidence>
<dbReference type="AlphaFoldDB" id="A0A919TT91"/>
<comment type="caution">
    <text evidence="1">The sequence shown here is derived from an EMBL/GenBank/DDBJ whole genome shotgun (WGS) entry which is preliminary data.</text>
</comment>
<dbReference type="SUPFAM" id="SSF51735">
    <property type="entry name" value="NAD(P)-binding Rossmann-fold domains"/>
    <property type="match status" value="1"/>
</dbReference>
<name>A0A919TT91_9ACTN</name>
<gene>
    <name evidence="1" type="ORF">Ate02nite_28800</name>
</gene>